<dbReference type="PANTHER" id="PTHR22751">
    <property type="entry name" value="G-PROTEIN COUPLED RECEPTOR-RELATED"/>
    <property type="match status" value="1"/>
</dbReference>
<dbReference type="WormBase" id="F36G9.16">
    <property type="protein sequence ID" value="CE34849"/>
    <property type="gene ID" value="WBGene00005803"/>
    <property type="gene designation" value="srw-56"/>
</dbReference>
<dbReference type="PaxDb" id="6239-F36G9.16"/>
<keyword evidence="3 5" id="KW-1133">Transmembrane helix</keyword>
<dbReference type="InterPro" id="IPR017452">
    <property type="entry name" value="GPCR_Rhodpsn_7TM"/>
</dbReference>
<reference evidence="7 8" key="1">
    <citation type="journal article" date="1998" name="Science">
        <title>Genome sequence of the nematode C. elegans: a platform for investigating biology.</title>
        <authorList>
            <consortium name="The C. elegans sequencing consortium"/>
            <person name="Sulson J.E."/>
            <person name="Waterston R."/>
        </authorList>
    </citation>
    <scope>NUCLEOTIDE SEQUENCE [LARGE SCALE GENOMIC DNA]</scope>
    <source>
        <strain evidence="7 8">Bristol N2</strain>
    </source>
</reference>
<organism evidence="7 8">
    <name type="scientific">Caenorhabditis elegans</name>
    <dbReference type="NCBI Taxonomy" id="6239"/>
    <lineage>
        <taxon>Eukaryota</taxon>
        <taxon>Metazoa</taxon>
        <taxon>Ecdysozoa</taxon>
        <taxon>Nematoda</taxon>
        <taxon>Chromadorea</taxon>
        <taxon>Rhabditida</taxon>
        <taxon>Rhabditina</taxon>
        <taxon>Rhabditomorpha</taxon>
        <taxon>Rhabditoidea</taxon>
        <taxon>Rhabditidae</taxon>
        <taxon>Peloderinae</taxon>
        <taxon>Caenorhabditis</taxon>
    </lineage>
</organism>
<dbReference type="InParanoid" id="Q7YTM3"/>
<evidence type="ECO:0000313" key="9">
    <source>
        <dbReference type="WormBase" id="F36G9.16"/>
    </source>
</evidence>
<proteinExistence type="predicted"/>
<feature type="transmembrane region" description="Helical" evidence="5">
    <location>
        <begin position="273"/>
        <end position="292"/>
    </location>
</feature>
<evidence type="ECO:0000256" key="5">
    <source>
        <dbReference type="SAM" id="Phobius"/>
    </source>
</evidence>
<name>Q7YTM3_CAEEL</name>
<dbReference type="GeneID" id="3565971"/>
<feature type="transmembrane region" description="Helical" evidence="5">
    <location>
        <begin position="130"/>
        <end position="149"/>
    </location>
</feature>
<dbReference type="AGR" id="WB:WBGene00005803"/>
<dbReference type="STRING" id="6239.F36G9.16.1"/>
<dbReference type="PANTHER" id="PTHR22751:SF13">
    <property type="entry name" value="G-PROTEIN COUPLED RECEPTORS FAMILY 1 PROFILE DOMAIN-CONTAINING PROTEIN"/>
    <property type="match status" value="1"/>
</dbReference>
<feature type="transmembrane region" description="Helical" evidence="5">
    <location>
        <begin position="232"/>
        <end position="252"/>
    </location>
</feature>
<feature type="transmembrane region" description="Helical" evidence="5">
    <location>
        <begin position="304"/>
        <end position="335"/>
    </location>
</feature>
<keyword evidence="8" id="KW-1185">Reference proteome</keyword>
<dbReference type="KEGG" id="cel:CELE_F36G9.16"/>
<keyword evidence="4 5" id="KW-0472">Membrane</keyword>
<dbReference type="GO" id="GO:0008528">
    <property type="term" value="F:G protein-coupled peptide receptor activity"/>
    <property type="evidence" value="ECO:0007669"/>
    <property type="project" value="InterPro"/>
</dbReference>
<dbReference type="GO" id="GO:0016020">
    <property type="term" value="C:membrane"/>
    <property type="evidence" value="ECO:0007669"/>
    <property type="project" value="UniProtKB-SubCell"/>
</dbReference>
<dbReference type="InterPro" id="IPR019427">
    <property type="entry name" value="7TM_GPCR_serpentine_rcpt_Srw"/>
</dbReference>
<dbReference type="EMBL" id="BX284605">
    <property type="protein sequence ID" value="CAE17829.1"/>
    <property type="molecule type" value="Genomic_DNA"/>
</dbReference>
<evidence type="ECO:0000256" key="1">
    <source>
        <dbReference type="ARBA" id="ARBA00004370"/>
    </source>
</evidence>
<dbReference type="Proteomes" id="UP000001940">
    <property type="component" value="Chromosome V"/>
</dbReference>
<dbReference type="RefSeq" id="NP_001023889.1">
    <property type="nucleotide sequence ID" value="NM_001028718.1"/>
</dbReference>
<feature type="transmembrane region" description="Helical" evidence="5">
    <location>
        <begin position="161"/>
        <end position="184"/>
    </location>
</feature>
<dbReference type="SUPFAM" id="SSF81321">
    <property type="entry name" value="Family A G protein-coupled receptor-like"/>
    <property type="match status" value="1"/>
</dbReference>
<accession>Q7YTM3</accession>
<dbReference type="CTD" id="3565971"/>
<gene>
    <name evidence="7 9" type="primary">srw-56</name>
    <name evidence="7" type="ORF">CELE_F36G9.16</name>
    <name evidence="9" type="ORF">F36G9.16</name>
</gene>
<protein>
    <submittedName>
        <fullName evidence="7">G-protein coupled receptors family 1 profile domain-containing protein</fullName>
    </submittedName>
</protein>
<dbReference type="Pfam" id="PF10324">
    <property type="entry name" value="7TM_GPCR_Srw"/>
    <property type="match status" value="1"/>
</dbReference>
<dbReference type="PhylomeDB" id="Q7YTM3"/>
<dbReference type="Gene3D" id="1.20.1070.10">
    <property type="entry name" value="Rhodopsin 7-helix transmembrane proteins"/>
    <property type="match status" value="1"/>
</dbReference>
<dbReference type="PROSITE" id="PS50262">
    <property type="entry name" value="G_PROTEIN_RECEP_F1_2"/>
    <property type="match status" value="1"/>
</dbReference>
<dbReference type="eggNOG" id="KOG3098">
    <property type="taxonomic scope" value="Eukaryota"/>
</dbReference>
<dbReference type="AlphaFoldDB" id="Q7YTM3"/>
<comment type="subcellular location">
    <subcellularLocation>
        <location evidence="1">Membrane</location>
    </subcellularLocation>
</comment>
<evidence type="ECO:0000256" key="2">
    <source>
        <dbReference type="ARBA" id="ARBA00022692"/>
    </source>
</evidence>
<feature type="transmembrane region" description="Helical" evidence="5">
    <location>
        <begin position="70"/>
        <end position="95"/>
    </location>
</feature>
<dbReference type="UCSC" id="F36G9.16">
    <property type="organism name" value="c. elegans"/>
</dbReference>
<evidence type="ECO:0000313" key="8">
    <source>
        <dbReference type="Proteomes" id="UP000001940"/>
    </source>
</evidence>
<feature type="domain" description="G-protein coupled receptors family 1 profile" evidence="6">
    <location>
        <begin position="50"/>
        <end position="328"/>
    </location>
</feature>
<dbReference type="HOGENOM" id="CLU_043715_0_3_1"/>
<feature type="transmembrane region" description="Helical" evidence="5">
    <location>
        <begin position="41"/>
        <end position="58"/>
    </location>
</feature>
<evidence type="ECO:0000256" key="3">
    <source>
        <dbReference type="ARBA" id="ARBA00022989"/>
    </source>
</evidence>
<evidence type="ECO:0000259" key="6">
    <source>
        <dbReference type="PROSITE" id="PS50262"/>
    </source>
</evidence>
<keyword evidence="7" id="KW-0675">Receptor</keyword>
<evidence type="ECO:0000256" key="4">
    <source>
        <dbReference type="ARBA" id="ARBA00023136"/>
    </source>
</evidence>
<sequence>MNTSLNKGSDYEDANDEISIFWNTFAQAIDSVLNNQAHVKLIIAAIGVFINIFHFIVLTRKSMRVYTINLFMIGIAICDFLRLLSVVLGALPHYYKLYRRSITPHNCIPPETYVVFFVYIYIYSETVSMIAQKLAVSFGVAMAILRVVILKYPLSRRAQDLIMSGSGIRIIFIVCLPHLPFWFFDLQWTEIRENGTWKPPSGCKNFSDHSLHTKYSFEHGEDINETLRFMEGILFTVVPSIILPIATGFLIYALKTMTRAATSSRSNGSTKMVVLITVTFLIATFPLGMTYFVNFLGLDDILAFFLYIIGIFCEFVSIINGTLHFVLCACVSSLYQNTVKEMFGRKKARVATTIF</sequence>
<dbReference type="OrthoDB" id="5864054at2759"/>
<evidence type="ECO:0000313" key="7">
    <source>
        <dbReference type="EMBL" id="CAE17829.1"/>
    </source>
</evidence>
<keyword evidence="2 5" id="KW-0812">Transmembrane</keyword>